<evidence type="ECO:0000313" key="2">
    <source>
        <dbReference type="EMBL" id="MQM22370.1"/>
    </source>
</evidence>
<name>A0A843XTK8_COLES</name>
<gene>
    <name evidence="2" type="ORF">Taro_055421</name>
</gene>
<evidence type="ECO:0000313" key="3">
    <source>
        <dbReference type="Proteomes" id="UP000652761"/>
    </source>
</evidence>
<comment type="caution">
    <text evidence="2">The sequence shown here is derived from an EMBL/GenBank/DDBJ whole genome shotgun (WGS) entry which is preliminary data.</text>
</comment>
<keyword evidence="3" id="KW-1185">Reference proteome</keyword>
<feature type="non-terminal residue" evidence="2">
    <location>
        <position position="64"/>
    </location>
</feature>
<dbReference type="Proteomes" id="UP000652761">
    <property type="component" value="Unassembled WGS sequence"/>
</dbReference>
<reference evidence="2" key="1">
    <citation type="submission" date="2017-07" db="EMBL/GenBank/DDBJ databases">
        <title>Taro Niue Genome Assembly and Annotation.</title>
        <authorList>
            <person name="Atibalentja N."/>
            <person name="Keating K."/>
            <person name="Fields C.J."/>
        </authorList>
    </citation>
    <scope>NUCLEOTIDE SEQUENCE</scope>
    <source>
        <strain evidence="2">Niue_2</strain>
        <tissue evidence="2">Leaf</tissue>
    </source>
</reference>
<proteinExistence type="predicted"/>
<dbReference type="AlphaFoldDB" id="A0A843XTK8"/>
<feature type="compositionally biased region" description="Polar residues" evidence="1">
    <location>
        <begin position="1"/>
        <end position="11"/>
    </location>
</feature>
<feature type="non-terminal residue" evidence="2">
    <location>
        <position position="1"/>
    </location>
</feature>
<accession>A0A843XTK8</accession>
<feature type="region of interest" description="Disordered" evidence="1">
    <location>
        <begin position="1"/>
        <end position="32"/>
    </location>
</feature>
<protein>
    <submittedName>
        <fullName evidence="2">Uncharacterized protein</fullName>
    </submittedName>
</protein>
<evidence type="ECO:0000256" key="1">
    <source>
        <dbReference type="SAM" id="MobiDB-lite"/>
    </source>
</evidence>
<sequence length="64" mass="7103">ECTTVRRTFTPHTLKAREKSSSQNLQKPPSRSLPLPFSLSLFVSTQSLVVSTLDPPSRRSSCLT</sequence>
<organism evidence="2 3">
    <name type="scientific">Colocasia esculenta</name>
    <name type="common">Wild taro</name>
    <name type="synonym">Arum esculentum</name>
    <dbReference type="NCBI Taxonomy" id="4460"/>
    <lineage>
        <taxon>Eukaryota</taxon>
        <taxon>Viridiplantae</taxon>
        <taxon>Streptophyta</taxon>
        <taxon>Embryophyta</taxon>
        <taxon>Tracheophyta</taxon>
        <taxon>Spermatophyta</taxon>
        <taxon>Magnoliopsida</taxon>
        <taxon>Liliopsida</taxon>
        <taxon>Araceae</taxon>
        <taxon>Aroideae</taxon>
        <taxon>Colocasieae</taxon>
        <taxon>Colocasia</taxon>
    </lineage>
</organism>
<dbReference type="EMBL" id="NMUH01012780">
    <property type="protein sequence ID" value="MQM22370.1"/>
    <property type="molecule type" value="Genomic_DNA"/>
</dbReference>